<reference evidence="2 3" key="1">
    <citation type="submission" date="2024-08" db="EMBL/GenBank/DDBJ databases">
        <title>Insights into the chromosomal genome structure of Flemingia macrophylla.</title>
        <authorList>
            <person name="Ding Y."/>
            <person name="Zhao Y."/>
            <person name="Bi W."/>
            <person name="Wu M."/>
            <person name="Zhao G."/>
            <person name="Gong Y."/>
            <person name="Li W."/>
            <person name="Zhang P."/>
        </authorList>
    </citation>
    <scope>NUCLEOTIDE SEQUENCE [LARGE SCALE GENOMIC DNA]</scope>
    <source>
        <strain evidence="2">DYQJB</strain>
        <tissue evidence="2">Leaf</tissue>
    </source>
</reference>
<evidence type="ECO:0000313" key="3">
    <source>
        <dbReference type="Proteomes" id="UP001603857"/>
    </source>
</evidence>
<sequence length="134" mass="14580">MYHATSSLVQLPSGGFCESASDPWKFIESNNNAPNSSEDAMKHDETPENQTGPSDNGESQTMAKLPSLMATTREEKITWLGLHLKAISTRQLQCPIVPQILTGKELVTLFAKGGLVRSGHIRDATEKGYAAFFA</sequence>
<feature type="compositionally biased region" description="Polar residues" evidence="1">
    <location>
        <begin position="28"/>
        <end position="38"/>
    </location>
</feature>
<dbReference type="EMBL" id="JBGMDY010000011">
    <property type="protein sequence ID" value="KAL2317846.1"/>
    <property type="molecule type" value="Genomic_DNA"/>
</dbReference>
<protein>
    <submittedName>
        <fullName evidence="2">Uncharacterized protein</fullName>
    </submittedName>
</protein>
<comment type="caution">
    <text evidence="2">The sequence shown here is derived from an EMBL/GenBank/DDBJ whole genome shotgun (WGS) entry which is preliminary data.</text>
</comment>
<organism evidence="2 3">
    <name type="scientific">Flemingia macrophylla</name>
    <dbReference type="NCBI Taxonomy" id="520843"/>
    <lineage>
        <taxon>Eukaryota</taxon>
        <taxon>Viridiplantae</taxon>
        <taxon>Streptophyta</taxon>
        <taxon>Embryophyta</taxon>
        <taxon>Tracheophyta</taxon>
        <taxon>Spermatophyta</taxon>
        <taxon>Magnoliopsida</taxon>
        <taxon>eudicotyledons</taxon>
        <taxon>Gunneridae</taxon>
        <taxon>Pentapetalae</taxon>
        <taxon>rosids</taxon>
        <taxon>fabids</taxon>
        <taxon>Fabales</taxon>
        <taxon>Fabaceae</taxon>
        <taxon>Papilionoideae</taxon>
        <taxon>50 kb inversion clade</taxon>
        <taxon>NPAAA clade</taxon>
        <taxon>indigoferoid/millettioid clade</taxon>
        <taxon>Phaseoleae</taxon>
        <taxon>Flemingia</taxon>
    </lineage>
</organism>
<feature type="compositionally biased region" description="Polar residues" evidence="1">
    <location>
        <begin position="48"/>
        <end position="62"/>
    </location>
</feature>
<evidence type="ECO:0000256" key="1">
    <source>
        <dbReference type="SAM" id="MobiDB-lite"/>
    </source>
</evidence>
<gene>
    <name evidence="2" type="ORF">Fmac_031722</name>
</gene>
<proteinExistence type="predicted"/>
<evidence type="ECO:0000313" key="2">
    <source>
        <dbReference type="EMBL" id="KAL2317846.1"/>
    </source>
</evidence>
<accession>A0ABD1L2V9</accession>
<keyword evidence="3" id="KW-1185">Reference proteome</keyword>
<feature type="region of interest" description="Disordered" evidence="1">
    <location>
        <begin position="27"/>
        <end position="64"/>
    </location>
</feature>
<dbReference type="AlphaFoldDB" id="A0ABD1L2V9"/>
<name>A0ABD1L2V9_9FABA</name>
<dbReference type="Proteomes" id="UP001603857">
    <property type="component" value="Unassembled WGS sequence"/>
</dbReference>